<dbReference type="EMBL" id="JAUHHV010000001">
    <property type="protein sequence ID" value="KAK1440181.1"/>
    <property type="molecule type" value="Genomic_DNA"/>
</dbReference>
<keyword evidence="2" id="KW-1185">Reference proteome</keyword>
<proteinExistence type="predicted"/>
<dbReference type="AlphaFoldDB" id="A0AAD8LJC2"/>
<evidence type="ECO:0000313" key="1">
    <source>
        <dbReference type="EMBL" id="KAK1440181.1"/>
    </source>
</evidence>
<protein>
    <submittedName>
        <fullName evidence="1">Uncharacterized protein</fullName>
    </submittedName>
</protein>
<sequence>MTKDCVPYILPIRFYFQPLLDTSQTNEQTQRLKCSESHQKNVGVKLNSSIQYIYHKTHNHNLIKITHTHTGSDCVCVCL</sequence>
<name>A0AAD8LJC2_TARER</name>
<accession>A0AAD8LJC2</accession>
<evidence type="ECO:0000313" key="2">
    <source>
        <dbReference type="Proteomes" id="UP001229421"/>
    </source>
</evidence>
<reference evidence="1" key="1">
    <citation type="journal article" date="2023" name="bioRxiv">
        <title>Improved chromosome-level genome assembly for marigold (Tagetes erecta).</title>
        <authorList>
            <person name="Jiang F."/>
            <person name="Yuan L."/>
            <person name="Wang S."/>
            <person name="Wang H."/>
            <person name="Xu D."/>
            <person name="Wang A."/>
            <person name="Fan W."/>
        </authorList>
    </citation>
    <scope>NUCLEOTIDE SEQUENCE</scope>
    <source>
        <strain evidence="1">WSJ</strain>
        <tissue evidence="1">Leaf</tissue>
    </source>
</reference>
<dbReference type="Proteomes" id="UP001229421">
    <property type="component" value="Unassembled WGS sequence"/>
</dbReference>
<gene>
    <name evidence="1" type="ORF">QVD17_06006</name>
</gene>
<organism evidence="1 2">
    <name type="scientific">Tagetes erecta</name>
    <name type="common">African marigold</name>
    <dbReference type="NCBI Taxonomy" id="13708"/>
    <lineage>
        <taxon>Eukaryota</taxon>
        <taxon>Viridiplantae</taxon>
        <taxon>Streptophyta</taxon>
        <taxon>Embryophyta</taxon>
        <taxon>Tracheophyta</taxon>
        <taxon>Spermatophyta</taxon>
        <taxon>Magnoliopsida</taxon>
        <taxon>eudicotyledons</taxon>
        <taxon>Gunneridae</taxon>
        <taxon>Pentapetalae</taxon>
        <taxon>asterids</taxon>
        <taxon>campanulids</taxon>
        <taxon>Asterales</taxon>
        <taxon>Asteraceae</taxon>
        <taxon>Asteroideae</taxon>
        <taxon>Heliantheae alliance</taxon>
        <taxon>Tageteae</taxon>
        <taxon>Tagetes</taxon>
    </lineage>
</organism>
<comment type="caution">
    <text evidence="1">The sequence shown here is derived from an EMBL/GenBank/DDBJ whole genome shotgun (WGS) entry which is preliminary data.</text>
</comment>